<evidence type="ECO:0000256" key="8">
    <source>
        <dbReference type="ARBA" id="ARBA00046929"/>
    </source>
</evidence>
<protein>
    <recommendedName>
        <fullName evidence="6">phospholipid-hydroperoxide glutathione peroxidase</fullName>
        <ecNumber evidence="6">1.11.1.12</ecNumber>
    </recommendedName>
    <alternativeName>
        <fullName evidence="7">Glutathione peroxidase 4</fullName>
    </alternativeName>
</protein>
<dbReference type="GO" id="GO:0006979">
    <property type="term" value="P:response to oxidative stress"/>
    <property type="evidence" value="ECO:0007669"/>
    <property type="project" value="InterPro"/>
</dbReference>
<evidence type="ECO:0000256" key="5">
    <source>
        <dbReference type="ARBA" id="ARBA00036240"/>
    </source>
</evidence>
<evidence type="ECO:0000256" key="1">
    <source>
        <dbReference type="ARBA" id="ARBA00006926"/>
    </source>
</evidence>
<dbReference type="GO" id="GO:0047066">
    <property type="term" value="F:phospholipid-hydroperoxide glutathione peroxidase activity"/>
    <property type="evidence" value="ECO:0007669"/>
    <property type="project" value="UniProtKB-EC"/>
</dbReference>
<comment type="catalytic activity">
    <reaction evidence="5">
        <text>(13S)-hydroperoxy-(9Z,11E)-octadecadienoate + 2 glutathione = (13S)-hydroxy-(9Z,11E)-octadecadienoate + glutathione disulfide + H2O</text>
        <dbReference type="Rhea" id="RHEA:48888"/>
        <dbReference type="ChEBI" id="CHEBI:15377"/>
        <dbReference type="ChEBI" id="CHEBI:57466"/>
        <dbReference type="ChEBI" id="CHEBI:57925"/>
        <dbReference type="ChEBI" id="CHEBI:58297"/>
        <dbReference type="ChEBI" id="CHEBI:90850"/>
    </reaction>
    <physiologicalReaction direction="left-to-right" evidence="5">
        <dbReference type="Rhea" id="RHEA:48889"/>
    </physiologicalReaction>
</comment>
<keyword evidence="10" id="KW-1185">Reference proteome</keyword>
<dbReference type="Pfam" id="PF00255">
    <property type="entry name" value="GSHPx"/>
    <property type="match status" value="1"/>
</dbReference>
<dbReference type="InterPro" id="IPR036249">
    <property type="entry name" value="Thioredoxin-like_sf"/>
</dbReference>
<evidence type="ECO:0000256" key="2">
    <source>
        <dbReference type="ARBA" id="ARBA00022559"/>
    </source>
</evidence>
<dbReference type="OrthoDB" id="446890at2759"/>
<dbReference type="PROSITE" id="PS51355">
    <property type="entry name" value="GLUTATHIONE_PEROXID_3"/>
    <property type="match status" value="1"/>
</dbReference>
<evidence type="ECO:0000313" key="9">
    <source>
        <dbReference type="EMBL" id="CAH1272026.1"/>
    </source>
</evidence>
<dbReference type="CDD" id="cd00340">
    <property type="entry name" value="GSH_Peroxidase"/>
    <property type="match status" value="1"/>
</dbReference>
<gene>
    <name evidence="9" type="primary">GPX7</name>
    <name evidence="9" type="ORF">BLAG_LOCUS23806</name>
</gene>
<dbReference type="PANTHER" id="PTHR11592">
    <property type="entry name" value="GLUTATHIONE PEROXIDASE"/>
    <property type="match status" value="1"/>
</dbReference>
<dbReference type="EC" id="1.11.1.12" evidence="6"/>
<comment type="similarity">
    <text evidence="1">Belongs to the glutathione peroxidase family.</text>
</comment>
<evidence type="ECO:0000313" key="10">
    <source>
        <dbReference type="Proteomes" id="UP000838412"/>
    </source>
</evidence>
<keyword evidence="3" id="KW-0560">Oxidoreductase</keyword>
<evidence type="ECO:0000256" key="6">
    <source>
        <dbReference type="ARBA" id="ARBA00039119"/>
    </source>
</evidence>
<comment type="subunit">
    <text evidence="8">Monomer. Has a tendency to form higher mass oligomers. Interacts with FUNDC1; this interaction promotes GPX4 recruitment into mitochondria through TOM/TIM complex where it is degraded by mitophagy.</text>
</comment>
<dbReference type="PANTHER" id="PTHR11592:SF134">
    <property type="entry name" value="PHOSPHOLIPID HYDROPEROXIDE GLUTATHIONE PEROXIDASE"/>
    <property type="match status" value="1"/>
</dbReference>
<comment type="catalytic activity">
    <reaction evidence="4">
        <text>a hydroperoxy polyunsaturated fatty acid + 2 glutathione = a hydroxy polyunsaturated fatty acid + glutathione disulfide + H2O</text>
        <dbReference type="Rhea" id="RHEA:19057"/>
        <dbReference type="ChEBI" id="CHEBI:15377"/>
        <dbReference type="ChEBI" id="CHEBI:57925"/>
        <dbReference type="ChEBI" id="CHEBI:58297"/>
        <dbReference type="ChEBI" id="CHEBI:131871"/>
        <dbReference type="ChEBI" id="CHEBI:134019"/>
        <dbReference type="EC" id="1.11.1.12"/>
    </reaction>
    <physiologicalReaction direction="left-to-right" evidence="4">
        <dbReference type="Rhea" id="RHEA:19058"/>
    </physiologicalReaction>
</comment>
<evidence type="ECO:0000256" key="3">
    <source>
        <dbReference type="ARBA" id="ARBA00023002"/>
    </source>
</evidence>
<dbReference type="EMBL" id="OV696693">
    <property type="protein sequence ID" value="CAH1272026.1"/>
    <property type="molecule type" value="Genomic_DNA"/>
</dbReference>
<keyword evidence="2" id="KW-0575">Peroxidase</keyword>
<dbReference type="SUPFAM" id="SSF52833">
    <property type="entry name" value="Thioredoxin-like"/>
    <property type="match status" value="1"/>
</dbReference>
<accession>A0A8K0AB37</accession>
<name>A0A8K0AB37_BRALA</name>
<organism evidence="9 10">
    <name type="scientific">Branchiostoma lanceolatum</name>
    <name type="common">Common lancelet</name>
    <name type="synonym">Amphioxus lanceolatum</name>
    <dbReference type="NCBI Taxonomy" id="7740"/>
    <lineage>
        <taxon>Eukaryota</taxon>
        <taxon>Metazoa</taxon>
        <taxon>Chordata</taxon>
        <taxon>Cephalochordata</taxon>
        <taxon>Leptocardii</taxon>
        <taxon>Amphioxiformes</taxon>
        <taxon>Branchiostomatidae</taxon>
        <taxon>Branchiostoma</taxon>
    </lineage>
</organism>
<dbReference type="AlphaFoldDB" id="A0A8K0AB37"/>
<dbReference type="Gene3D" id="3.40.30.10">
    <property type="entry name" value="Glutaredoxin"/>
    <property type="match status" value="2"/>
</dbReference>
<evidence type="ECO:0000256" key="4">
    <source>
        <dbReference type="ARBA" id="ARBA00035814"/>
    </source>
</evidence>
<dbReference type="InterPro" id="IPR000889">
    <property type="entry name" value="Glutathione_peroxidase"/>
</dbReference>
<sequence>MARASLDRPLHRSCPKVEMGGALLGLFAGTTTVFLKRSLVQASRGVSSMATGGEEWKNATSIYDFTAKDIDGNEVSLEKYRDHVCLIVNEPWPEPEIKKWVTDKFAVKFDMFSKVNVNGKDAHPLWKYLKSKQGGTLIDAIKWNFSKFLINKEGLPVKRYGPNVKPLEIEKDFEPYW</sequence>
<dbReference type="Proteomes" id="UP000838412">
    <property type="component" value="Chromosome 8"/>
</dbReference>
<evidence type="ECO:0000256" key="7">
    <source>
        <dbReference type="ARBA" id="ARBA00042786"/>
    </source>
</evidence>
<proteinExistence type="inferred from homology"/>
<reference evidence="9" key="1">
    <citation type="submission" date="2022-01" db="EMBL/GenBank/DDBJ databases">
        <authorList>
            <person name="Braso-Vives M."/>
        </authorList>
    </citation>
    <scope>NUCLEOTIDE SEQUENCE</scope>
</reference>